<name>A0A1V6MUV1_9ACTN</name>
<sequence>MAKNVDALAMMRTARRQYPAHGPAVPPGCPMTPLWTGNWWSGRRTGSLSSGSSSACPDTAAAAAQWPAHFVAFGLLRLAGTDITAWPYHRRRAALEELFTSLHLEAPWTLSPSTTDPGTARQWLDWMATGPEGLCFERLTEPYRPTAPPPERGTVTRFARPTTPSSEP</sequence>
<dbReference type="RefSeq" id="WP_094102752.1">
    <property type="nucleotide sequence ID" value="NZ_MPOH02000009.1"/>
</dbReference>
<evidence type="ECO:0000313" key="2">
    <source>
        <dbReference type="EMBL" id="OQD56250.1"/>
    </source>
</evidence>
<feature type="region of interest" description="Disordered" evidence="1">
    <location>
        <begin position="142"/>
        <end position="168"/>
    </location>
</feature>
<protein>
    <recommendedName>
        <fullName evidence="4">ATP-dependent DNA ligase family profile domain-containing protein</fullName>
    </recommendedName>
</protein>
<reference evidence="2 3" key="2">
    <citation type="submission" date="2017-02" db="EMBL/GenBank/DDBJ databases">
        <title>Draft genome sequence of Streptomyces phaeoluteigriseus type strain DSM41896.</title>
        <authorList>
            <person name="Salih T.S."/>
            <person name="Algora Gallardo L."/>
            <person name="Melo Santos T."/>
            <person name="Filgueira Martinez S."/>
            <person name="Herron P.R."/>
        </authorList>
    </citation>
    <scope>NUCLEOTIDE SEQUENCE [LARGE SCALE GENOMIC DNA]</scope>
    <source>
        <strain evidence="2 3">DSM 41896</strain>
    </source>
</reference>
<evidence type="ECO:0000313" key="3">
    <source>
        <dbReference type="Proteomes" id="UP000184286"/>
    </source>
</evidence>
<organism evidence="2 3">
    <name type="scientific">Streptomyces phaeoluteigriseus</name>
    <dbReference type="NCBI Taxonomy" id="114686"/>
    <lineage>
        <taxon>Bacteria</taxon>
        <taxon>Bacillati</taxon>
        <taxon>Actinomycetota</taxon>
        <taxon>Actinomycetes</taxon>
        <taxon>Kitasatosporales</taxon>
        <taxon>Streptomycetaceae</taxon>
        <taxon>Streptomyces</taxon>
        <taxon>Streptomyces aurantiacus group</taxon>
    </lineage>
</organism>
<dbReference type="SUPFAM" id="SSF56091">
    <property type="entry name" value="DNA ligase/mRNA capping enzyme, catalytic domain"/>
    <property type="match status" value="1"/>
</dbReference>
<proteinExistence type="predicted"/>
<comment type="caution">
    <text evidence="2">The sequence shown here is derived from an EMBL/GenBank/DDBJ whole genome shotgun (WGS) entry which is preliminary data.</text>
</comment>
<evidence type="ECO:0008006" key="4">
    <source>
        <dbReference type="Google" id="ProtNLM"/>
    </source>
</evidence>
<accession>A0A1V6MUV1</accession>
<dbReference type="EMBL" id="MPOH02000009">
    <property type="protein sequence ID" value="OQD56250.1"/>
    <property type="molecule type" value="Genomic_DNA"/>
</dbReference>
<evidence type="ECO:0000256" key="1">
    <source>
        <dbReference type="SAM" id="MobiDB-lite"/>
    </source>
</evidence>
<dbReference type="OrthoDB" id="9770771at2"/>
<gene>
    <name evidence="2" type="ORF">BM536_008085</name>
</gene>
<dbReference type="STRING" id="114686.BM536_008085"/>
<dbReference type="Proteomes" id="UP000184286">
    <property type="component" value="Unassembled WGS sequence"/>
</dbReference>
<dbReference type="Gene3D" id="3.30.470.30">
    <property type="entry name" value="DNA ligase/mRNA capping enzyme"/>
    <property type="match status" value="1"/>
</dbReference>
<dbReference type="AlphaFoldDB" id="A0A1V6MUV1"/>
<reference evidence="3" key="1">
    <citation type="submission" date="2016-11" db="EMBL/GenBank/DDBJ databases">
        <authorList>
            <person name="Schniete J.K."/>
            <person name="Salih T."/>
            <person name="Algora Gallardo L."/>
            <person name="Martinez Fernandez S."/>
            <person name="Herron P.R."/>
        </authorList>
    </citation>
    <scope>NUCLEOTIDE SEQUENCE [LARGE SCALE GENOMIC DNA]</scope>
    <source>
        <strain evidence="3">DSM 41896</strain>
    </source>
</reference>